<feature type="transmembrane region" description="Helical" evidence="1">
    <location>
        <begin position="40"/>
        <end position="62"/>
    </location>
</feature>
<organism evidence="2 3">
    <name type="scientific">Emericellopsis atlantica</name>
    <dbReference type="NCBI Taxonomy" id="2614577"/>
    <lineage>
        <taxon>Eukaryota</taxon>
        <taxon>Fungi</taxon>
        <taxon>Dikarya</taxon>
        <taxon>Ascomycota</taxon>
        <taxon>Pezizomycotina</taxon>
        <taxon>Sordariomycetes</taxon>
        <taxon>Hypocreomycetidae</taxon>
        <taxon>Hypocreales</taxon>
        <taxon>Bionectriaceae</taxon>
        <taxon>Emericellopsis</taxon>
    </lineage>
</organism>
<comment type="caution">
    <text evidence="2">The sequence shown here is derived from an EMBL/GenBank/DDBJ whole genome shotgun (WGS) entry which is preliminary data.</text>
</comment>
<protein>
    <submittedName>
        <fullName evidence="2">Uncharacterized protein</fullName>
    </submittedName>
</protein>
<dbReference type="GeneID" id="70288631"/>
<feature type="transmembrane region" description="Helical" evidence="1">
    <location>
        <begin position="115"/>
        <end position="134"/>
    </location>
</feature>
<evidence type="ECO:0000256" key="1">
    <source>
        <dbReference type="SAM" id="Phobius"/>
    </source>
</evidence>
<gene>
    <name evidence="2" type="ORF">F5Z01DRAFT_151313</name>
</gene>
<keyword evidence="1" id="KW-0812">Transmembrane</keyword>
<name>A0A9P7ZKI9_9HYPO</name>
<proteinExistence type="predicted"/>
<feature type="transmembrane region" description="Helical" evidence="1">
    <location>
        <begin position="82"/>
        <end position="103"/>
    </location>
</feature>
<reference evidence="2" key="1">
    <citation type="journal article" date="2021" name="IMA Fungus">
        <title>Genomic characterization of three marine fungi, including Emericellopsis atlantica sp. nov. with signatures of a generalist lifestyle and marine biomass degradation.</title>
        <authorList>
            <person name="Hagestad O.C."/>
            <person name="Hou L."/>
            <person name="Andersen J.H."/>
            <person name="Hansen E.H."/>
            <person name="Altermark B."/>
            <person name="Li C."/>
            <person name="Kuhnert E."/>
            <person name="Cox R.J."/>
            <person name="Crous P.W."/>
            <person name="Spatafora J.W."/>
            <person name="Lail K."/>
            <person name="Amirebrahimi M."/>
            <person name="Lipzen A."/>
            <person name="Pangilinan J."/>
            <person name="Andreopoulos W."/>
            <person name="Hayes R.D."/>
            <person name="Ng V."/>
            <person name="Grigoriev I.V."/>
            <person name="Jackson S.A."/>
            <person name="Sutton T.D.S."/>
            <person name="Dobson A.D.W."/>
            <person name="Rama T."/>
        </authorList>
    </citation>
    <scope>NUCLEOTIDE SEQUENCE</scope>
    <source>
        <strain evidence="2">TS7</strain>
    </source>
</reference>
<keyword evidence="1" id="KW-0472">Membrane</keyword>
<dbReference type="AlphaFoldDB" id="A0A9P7ZKI9"/>
<keyword evidence="1" id="KW-1133">Transmembrane helix</keyword>
<keyword evidence="3" id="KW-1185">Reference proteome</keyword>
<sequence>MHKVCHGDYKTTMYATFERESAINLLTPDQPVIMADQAGAFLMAICAYLGTCIIQCACSYLWTYYSCSSEGGGLSGRCFVLLPSTLVLSWISLVTWAASFNFYQQIPSSSVPPGAYGAASILGGCTAIAFAIVMHVRKKWHLLNMVWLATGAILAFCVLEHKCRYLSGILAEF</sequence>
<accession>A0A9P7ZKI9</accession>
<evidence type="ECO:0000313" key="2">
    <source>
        <dbReference type="EMBL" id="KAG9253631.1"/>
    </source>
</evidence>
<dbReference type="Proteomes" id="UP000887229">
    <property type="component" value="Unassembled WGS sequence"/>
</dbReference>
<dbReference type="RefSeq" id="XP_046117555.1">
    <property type="nucleotide sequence ID" value="XM_046257728.1"/>
</dbReference>
<evidence type="ECO:0000313" key="3">
    <source>
        <dbReference type="Proteomes" id="UP000887229"/>
    </source>
</evidence>
<dbReference type="EMBL" id="MU251257">
    <property type="protein sequence ID" value="KAG9253631.1"/>
    <property type="molecule type" value="Genomic_DNA"/>
</dbReference>
<feature type="transmembrane region" description="Helical" evidence="1">
    <location>
        <begin position="140"/>
        <end position="159"/>
    </location>
</feature>